<sequence length="69" mass="7661">MTDPITNILTTDTIFVVSLLWIAIAILQALKSGAKTNPWTRRAIRGSLFVPCARYSMTRSDGEKPCGYE</sequence>
<keyword evidence="3" id="KW-1185">Reference proteome</keyword>
<evidence type="ECO:0000313" key="2">
    <source>
        <dbReference type="EMBL" id="RLQ20698.1"/>
    </source>
</evidence>
<gene>
    <name evidence="2" type="ORF">DWB85_16340</name>
</gene>
<proteinExistence type="predicted"/>
<comment type="caution">
    <text evidence="2">The sequence shown here is derived from an EMBL/GenBank/DDBJ whole genome shotgun (WGS) entry which is preliminary data.</text>
</comment>
<dbReference type="AlphaFoldDB" id="A0A3L7DT25"/>
<organism evidence="2 3">
    <name type="scientific">Seongchinamella sediminis</name>
    <dbReference type="NCBI Taxonomy" id="2283635"/>
    <lineage>
        <taxon>Bacteria</taxon>
        <taxon>Pseudomonadati</taxon>
        <taxon>Pseudomonadota</taxon>
        <taxon>Gammaproteobacteria</taxon>
        <taxon>Cellvibrionales</taxon>
        <taxon>Halieaceae</taxon>
        <taxon>Seongchinamella</taxon>
    </lineage>
</organism>
<accession>A0A3L7DT25</accession>
<dbReference type="Proteomes" id="UP000265509">
    <property type="component" value="Unassembled WGS sequence"/>
</dbReference>
<feature type="transmembrane region" description="Helical" evidence="1">
    <location>
        <begin position="13"/>
        <end position="30"/>
    </location>
</feature>
<keyword evidence="1" id="KW-0812">Transmembrane</keyword>
<evidence type="ECO:0000313" key="3">
    <source>
        <dbReference type="Proteomes" id="UP000265509"/>
    </source>
</evidence>
<name>A0A3L7DT25_9GAMM</name>
<evidence type="ECO:0000256" key="1">
    <source>
        <dbReference type="SAM" id="Phobius"/>
    </source>
</evidence>
<dbReference type="EMBL" id="QRAN01000021">
    <property type="protein sequence ID" value="RLQ20698.1"/>
    <property type="molecule type" value="Genomic_DNA"/>
</dbReference>
<reference evidence="2 3" key="1">
    <citation type="submission" date="2018-07" db="EMBL/GenBank/DDBJ databases">
        <title>Halioglobus sp. genome submission.</title>
        <authorList>
            <person name="Ye M.-Q."/>
            <person name="Du Z.-J."/>
        </authorList>
    </citation>
    <scope>NUCLEOTIDE SEQUENCE [LARGE SCALE GENOMIC DNA]</scope>
    <source>
        <strain evidence="2 3">U0301</strain>
    </source>
</reference>
<keyword evidence="1" id="KW-1133">Transmembrane helix</keyword>
<protein>
    <submittedName>
        <fullName evidence="2">Uncharacterized protein</fullName>
    </submittedName>
</protein>
<keyword evidence="1" id="KW-0472">Membrane</keyword>